<reference evidence="2 3" key="1">
    <citation type="journal article" date="2019" name="Sci. Rep.">
        <title>Orb-weaving spider Araneus ventricosus genome elucidates the spidroin gene catalogue.</title>
        <authorList>
            <person name="Kono N."/>
            <person name="Nakamura H."/>
            <person name="Ohtoshi R."/>
            <person name="Moran D.A.P."/>
            <person name="Shinohara A."/>
            <person name="Yoshida Y."/>
            <person name="Fujiwara M."/>
            <person name="Mori M."/>
            <person name="Tomita M."/>
            <person name="Arakawa K."/>
        </authorList>
    </citation>
    <scope>NUCLEOTIDE SEQUENCE [LARGE SCALE GENOMIC DNA]</scope>
</reference>
<proteinExistence type="predicted"/>
<evidence type="ECO:0000313" key="2">
    <source>
        <dbReference type="EMBL" id="GBM95929.1"/>
    </source>
</evidence>
<protein>
    <submittedName>
        <fullName evidence="2">Uncharacterized protein</fullName>
    </submittedName>
</protein>
<dbReference type="EMBL" id="BGPR01192735">
    <property type="protein sequence ID" value="GBM95929.1"/>
    <property type="molecule type" value="Genomic_DNA"/>
</dbReference>
<organism evidence="2 3">
    <name type="scientific">Araneus ventricosus</name>
    <name type="common">Orbweaver spider</name>
    <name type="synonym">Epeira ventricosa</name>
    <dbReference type="NCBI Taxonomy" id="182803"/>
    <lineage>
        <taxon>Eukaryota</taxon>
        <taxon>Metazoa</taxon>
        <taxon>Ecdysozoa</taxon>
        <taxon>Arthropoda</taxon>
        <taxon>Chelicerata</taxon>
        <taxon>Arachnida</taxon>
        <taxon>Araneae</taxon>
        <taxon>Araneomorphae</taxon>
        <taxon>Entelegynae</taxon>
        <taxon>Araneoidea</taxon>
        <taxon>Araneidae</taxon>
        <taxon>Araneus</taxon>
    </lineage>
</organism>
<dbReference type="AlphaFoldDB" id="A0A4Y2K254"/>
<feature type="compositionally biased region" description="Polar residues" evidence="1">
    <location>
        <begin position="10"/>
        <end position="25"/>
    </location>
</feature>
<evidence type="ECO:0000256" key="1">
    <source>
        <dbReference type="SAM" id="MobiDB-lite"/>
    </source>
</evidence>
<feature type="non-terminal residue" evidence="2">
    <location>
        <position position="46"/>
    </location>
</feature>
<feature type="region of interest" description="Disordered" evidence="1">
    <location>
        <begin position="1"/>
        <end position="32"/>
    </location>
</feature>
<keyword evidence="3" id="KW-1185">Reference proteome</keyword>
<accession>A0A4Y2K254</accession>
<comment type="caution">
    <text evidence="2">The sequence shown here is derived from an EMBL/GenBank/DDBJ whole genome shotgun (WGS) entry which is preliminary data.</text>
</comment>
<gene>
    <name evidence="2" type="ORF">AVEN_119856_1</name>
</gene>
<dbReference type="Proteomes" id="UP000499080">
    <property type="component" value="Unassembled WGS sequence"/>
</dbReference>
<sequence>MRRPSVLSGYYQSSEMDPKSHNTMTIPPGEASSCLVIGSNSSMYSR</sequence>
<evidence type="ECO:0000313" key="3">
    <source>
        <dbReference type="Proteomes" id="UP000499080"/>
    </source>
</evidence>
<name>A0A4Y2K254_ARAVE</name>